<gene>
    <name evidence="1" type="ORF">QFC24_002928</name>
</gene>
<evidence type="ECO:0000313" key="2">
    <source>
        <dbReference type="Proteomes" id="UP001234202"/>
    </source>
</evidence>
<accession>A0ACC2XNQ2</accession>
<dbReference type="EMBL" id="JASBWV010000008">
    <property type="protein sequence ID" value="KAJ9124996.1"/>
    <property type="molecule type" value="Genomic_DNA"/>
</dbReference>
<protein>
    <submittedName>
        <fullName evidence="1">Uncharacterized protein</fullName>
    </submittedName>
</protein>
<proteinExistence type="predicted"/>
<comment type="caution">
    <text evidence="1">The sequence shown here is derived from an EMBL/GenBank/DDBJ whole genome shotgun (WGS) entry which is preliminary data.</text>
</comment>
<dbReference type="Proteomes" id="UP001234202">
    <property type="component" value="Unassembled WGS sequence"/>
</dbReference>
<keyword evidence="2" id="KW-1185">Reference proteome</keyword>
<organism evidence="1 2">
    <name type="scientific">Naganishia onofrii</name>
    <dbReference type="NCBI Taxonomy" id="1851511"/>
    <lineage>
        <taxon>Eukaryota</taxon>
        <taxon>Fungi</taxon>
        <taxon>Dikarya</taxon>
        <taxon>Basidiomycota</taxon>
        <taxon>Agaricomycotina</taxon>
        <taxon>Tremellomycetes</taxon>
        <taxon>Filobasidiales</taxon>
        <taxon>Filobasidiaceae</taxon>
        <taxon>Naganishia</taxon>
    </lineage>
</organism>
<sequence length="350" mass="37608">MPWPVASLFGVGAMTGMVVHIGTYSTEIGVVVESTVRTDVGGCVNVGKDDCIAHLAELLSKDQEVRKQITENASSSITVEAIFRELATGVLDDEDRSKIMIPLASGQKAAVVGDDGEQEEEEGVLNVAKILATGDTKTIQQIKDNKNKKGAAANAAALAAAEKAAHDRAAQAAAEKASDVQTYHLASLNIDVKVGPVRHRACEPLYRALDGQQYGSSRTVQEGMTLVMKNLEPNYRQVVWESIVLTGDLARIPSLSYAITSHLNMFLLSNPDRETDEQPNHYRILKMPAGQLRSAFTSEYYPEFKNASTNVAPFLGASIAAKAILNGHAISKTDYNQHGPAAIYLASALE</sequence>
<evidence type="ECO:0000313" key="1">
    <source>
        <dbReference type="EMBL" id="KAJ9124996.1"/>
    </source>
</evidence>
<name>A0ACC2XNQ2_9TREE</name>
<reference evidence="1" key="1">
    <citation type="submission" date="2023-04" db="EMBL/GenBank/DDBJ databases">
        <title>Draft Genome sequencing of Naganishia species isolated from polar environments using Oxford Nanopore Technology.</title>
        <authorList>
            <person name="Leo P."/>
            <person name="Venkateswaran K."/>
        </authorList>
    </citation>
    <scope>NUCLEOTIDE SEQUENCE</scope>
    <source>
        <strain evidence="1">DBVPG 5303</strain>
    </source>
</reference>